<evidence type="ECO:0000259" key="10">
    <source>
        <dbReference type="Pfam" id="PF02230"/>
    </source>
</evidence>
<dbReference type="PANTHER" id="PTHR10655:SF17">
    <property type="entry name" value="LYSOPHOSPHOLIPASE-LIKE PROTEIN 1"/>
    <property type="match status" value="1"/>
</dbReference>
<keyword evidence="12" id="KW-1185">Reference proteome</keyword>
<dbReference type="EMBL" id="JACAZF010000001">
    <property type="protein sequence ID" value="KAF7316476.1"/>
    <property type="molecule type" value="Genomic_DNA"/>
</dbReference>
<keyword evidence="4" id="KW-0719">Serine esterase</keyword>
<dbReference type="GeneID" id="59341105"/>
<dbReference type="EC" id="3.1.2.22" evidence="2"/>
<name>A0A8H6TFM5_9AGAR</name>
<dbReference type="InterPro" id="IPR029058">
    <property type="entry name" value="AB_hydrolase_fold"/>
</dbReference>
<organism evidence="11 12">
    <name type="scientific">Mycena indigotica</name>
    <dbReference type="NCBI Taxonomy" id="2126181"/>
    <lineage>
        <taxon>Eukaryota</taxon>
        <taxon>Fungi</taxon>
        <taxon>Dikarya</taxon>
        <taxon>Basidiomycota</taxon>
        <taxon>Agaricomycotina</taxon>
        <taxon>Agaricomycetes</taxon>
        <taxon>Agaricomycetidae</taxon>
        <taxon>Agaricales</taxon>
        <taxon>Marasmiineae</taxon>
        <taxon>Mycenaceae</taxon>
        <taxon>Mycena</taxon>
    </lineage>
</organism>
<dbReference type="GO" id="GO:0006631">
    <property type="term" value="P:fatty acid metabolic process"/>
    <property type="evidence" value="ECO:0007669"/>
    <property type="project" value="UniProtKB-KW"/>
</dbReference>
<evidence type="ECO:0000256" key="4">
    <source>
        <dbReference type="ARBA" id="ARBA00022487"/>
    </source>
</evidence>
<keyword evidence="5" id="KW-0378">Hydrolase</keyword>
<evidence type="ECO:0000256" key="1">
    <source>
        <dbReference type="ARBA" id="ARBA00006499"/>
    </source>
</evidence>
<evidence type="ECO:0000256" key="9">
    <source>
        <dbReference type="ARBA" id="ARBA00047337"/>
    </source>
</evidence>
<dbReference type="RefSeq" id="XP_037226499.1">
    <property type="nucleotide sequence ID" value="XM_037358589.1"/>
</dbReference>
<dbReference type="SUPFAM" id="SSF53474">
    <property type="entry name" value="alpha/beta-Hydrolases"/>
    <property type="match status" value="1"/>
</dbReference>
<dbReference type="OrthoDB" id="2418081at2759"/>
<dbReference type="PANTHER" id="PTHR10655">
    <property type="entry name" value="LYSOPHOSPHOLIPASE-RELATED"/>
    <property type="match status" value="1"/>
</dbReference>
<dbReference type="GO" id="GO:0032259">
    <property type="term" value="P:methylation"/>
    <property type="evidence" value="ECO:0007669"/>
    <property type="project" value="UniProtKB-KW"/>
</dbReference>
<feature type="domain" description="Phospholipase/carboxylesterase/thioesterase" evidence="10">
    <location>
        <begin position="1"/>
        <end position="132"/>
    </location>
</feature>
<keyword evidence="11" id="KW-0808">Transferase</keyword>
<comment type="catalytic activity">
    <reaction evidence="9">
        <text>S-hexadecanoyl-L-cysteinyl-[protein] + H2O = L-cysteinyl-[protein] + hexadecanoate + H(+)</text>
        <dbReference type="Rhea" id="RHEA:19233"/>
        <dbReference type="Rhea" id="RHEA-COMP:10131"/>
        <dbReference type="Rhea" id="RHEA-COMP:11032"/>
        <dbReference type="ChEBI" id="CHEBI:7896"/>
        <dbReference type="ChEBI" id="CHEBI:15377"/>
        <dbReference type="ChEBI" id="CHEBI:15378"/>
        <dbReference type="ChEBI" id="CHEBI:29950"/>
        <dbReference type="ChEBI" id="CHEBI:74151"/>
        <dbReference type="EC" id="3.1.2.22"/>
    </reaction>
</comment>
<keyword evidence="6" id="KW-0443">Lipid metabolism</keyword>
<comment type="caution">
    <text evidence="11">The sequence shown here is derived from an EMBL/GenBank/DDBJ whole genome shotgun (WGS) entry which is preliminary data.</text>
</comment>
<gene>
    <name evidence="11" type="ORF">MIND_00166700</name>
</gene>
<protein>
    <recommendedName>
        <fullName evidence="3">Acyl-protein thioesterase 1</fullName>
        <ecNumber evidence="2">3.1.2.22</ecNumber>
    </recommendedName>
    <alternativeName>
        <fullName evidence="8">Palmitoyl-protein hydrolase</fullName>
    </alternativeName>
</protein>
<dbReference type="InterPro" id="IPR003140">
    <property type="entry name" value="PLipase/COase/thioEstase"/>
</dbReference>
<keyword evidence="11" id="KW-0489">Methyltransferase</keyword>
<dbReference type="Pfam" id="PF02230">
    <property type="entry name" value="Abhydrolase_2"/>
    <property type="match status" value="1"/>
</dbReference>
<comment type="function">
    <text evidence="7">Hydrolyzes fatty acids from S-acylated cysteine residues in proteins with a strong preference for palmitoylated G-alpha proteins over other acyl substrates. Mediates the deacylation of G-alpha proteins such as GPA1 in vivo, but has weak or no activity toward palmitoylated Ras proteins. Has weak lysophospholipase activity in vitro; however such activity may not exist in vivo.</text>
</comment>
<evidence type="ECO:0000256" key="5">
    <source>
        <dbReference type="ARBA" id="ARBA00022801"/>
    </source>
</evidence>
<evidence type="ECO:0000313" key="12">
    <source>
        <dbReference type="Proteomes" id="UP000636479"/>
    </source>
</evidence>
<dbReference type="InterPro" id="IPR050565">
    <property type="entry name" value="LYPA1-2/EST-like"/>
</dbReference>
<evidence type="ECO:0000256" key="8">
    <source>
        <dbReference type="ARBA" id="ARBA00031195"/>
    </source>
</evidence>
<evidence type="ECO:0000256" key="3">
    <source>
        <dbReference type="ARBA" id="ARBA00014923"/>
    </source>
</evidence>
<dbReference type="AlphaFoldDB" id="A0A8H6TFM5"/>
<sequence>MPAWFDLYTYDLPVTPPPAGEEDEEGIRQSIMALDTLLTDTIAESGVDPSRIVLGGISQGGAMSLLTGLTIPTKLGGLIALSSRLPLRYKFKSMTSSHASSIPIFWGHGTADRIVTLELGQASAQYLINEVGIPRSDPPGAPQGLSFLEYSNLEHRLRDDELLDVMAWLKKIIPAQ</sequence>
<evidence type="ECO:0000256" key="2">
    <source>
        <dbReference type="ARBA" id="ARBA00012423"/>
    </source>
</evidence>
<evidence type="ECO:0000256" key="7">
    <source>
        <dbReference type="ARBA" id="ARBA00029392"/>
    </source>
</evidence>
<evidence type="ECO:0000313" key="11">
    <source>
        <dbReference type="EMBL" id="KAF7316476.1"/>
    </source>
</evidence>
<evidence type="ECO:0000256" key="6">
    <source>
        <dbReference type="ARBA" id="ARBA00022832"/>
    </source>
</evidence>
<dbReference type="Gene3D" id="3.40.50.1820">
    <property type="entry name" value="alpha/beta hydrolase"/>
    <property type="match status" value="1"/>
</dbReference>
<accession>A0A8H6TFM5</accession>
<dbReference type="GO" id="GO:0008168">
    <property type="term" value="F:methyltransferase activity"/>
    <property type="evidence" value="ECO:0007669"/>
    <property type="project" value="UniProtKB-KW"/>
</dbReference>
<dbReference type="GO" id="GO:0005737">
    <property type="term" value="C:cytoplasm"/>
    <property type="evidence" value="ECO:0007669"/>
    <property type="project" value="TreeGrafter"/>
</dbReference>
<keyword evidence="6" id="KW-0276">Fatty acid metabolism</keyword>
<dbReference type="GO" id="GO:0052689">
    <property type="term" value="F:carboxylic ester hydrolase activity"/>
    <property type="evidence" value="ECO:0007669"/>
    <property type="project" value="UniProtKB-KW"/>
</dbReference>
<dbReference type="GO" id="GO:0008474">
    <property type="term" value="F:palmitoyl-(protein) hydrolase activity"/>
    <property type="evidence" value="ECO:0007669"/>
    <property type="project" value="UniProtKB-EC"/>
</dbReference>
<reference evidence="11" key="1">
    <citation type="submission" date="2020-05" db="EMBL/GenBank/DDBJ databases">
        <title>Mycena genomes resolve the evolution of fungal bioluminescence.</title>
        <authorList>
            <person name="Tsai I.J."/>
        </authorList>
    </citation>
    <scope>NUCLEOTIDE SEQUENCE</scope>
    <source>
        <strain evidence="11">171206Taipei</strain>
    </source>
</reference>
<dbReference type="Proteomes" id="UP000636479">
    <property type="component" value="Unassembled WGS sequence"/>
</dbReference>
<proteinExistence type="inferred from homology"/>
<comment type="similarity">
    <text evidence="1">Belongs to the AB hydrolase superfamily. AB hydrolase 2 family.</text>
</comment>